<gene>
    <name evidence="1" type="ORF">ACFQE0_08295</name>
    <name evidence="2" type="ORF">ACFQE0_23225</name>
</gene>
<name>A0ABW2BQX1_9HYPH</name>
<organism evidence="2 3">
    <name type="scientific">Methylobacterium komagatae</name>
    <dbReference type="NCBI Taxonomy" id="374425"/>
    <lineage>
        <taxon>Bacteria</taxon>
        <taxon>Pseudomonadati</taxon>
        <taxon>Pseudomonadota</taxon>
        <taxon>Alphaproteobacteria</taxon>
        <taxon>Hyphomicrobiales</taxon>
        <taxon>Methylobacteriaceae</taxon>
        <taxon>Methylobacterium</taxon>
    </lineage>
</organism>
<reference evidence="2" key="3">
    <citation type="submission" date="2024-09" db="EMBL/GenBank/DDBJ databases">
        <authorList>
            <person name="Sun Q."/>
            <person name="Mori K."/>
        </authorList>
    </citation>
    <scope>NUCLEOTIDE SEQUENCE</scope>
    <source>
        <strain evidence="2">NBRC 103627</strain>
    </source>
</reference>
<proteinExistence type="predicted"/>
<accession>A0ABW2BQX1</accession>
<dbReference type="Proteomes" id="UP001596292">
    <property type="component" value="Unassembled WGS sequence"/>
</dbReference>
<evidence type="ECO:0000313" key="1">
    <source>
        <dbReference type="EMBL" id="MFC6789615.1"/>
    </source>
</evidence>
<dbReference type="EMBL" id="JBHSWN010000001">
    <property type="protein sequence ID" value="MFC6792222.1"/>
    <property type="molecule type" value="Genomic_DNA"/>
</dbReference>
<reference evidence="3" key="2">
    <citation type="journal article" date="2019" name="Int. J. Syst. Evol. Microbiol.">
        <title>The Global Catalogue of Microorganisms (GCM) 10K type strain sequencing project: providing services to taxonomists for standard genome sequencing and annotation.</title>
        <authorList>
            <consortium name="The Broad Institute Genomics Platform"/>
            <consortium name="The Broad Institute Genome Sequencing Center for Infectious Disease"/>
            <person name="Wu L."/>
            <person name="Ma J."/>
        </authorList>
    </citation>
    <scope>NUCLEOTIDE SEQUENCE [LARGE SCALE GENOMIC DNA]</scope>
    <source>
        <strain evidence="3">CCUG 48316</strain>
    </source>
</reference>
<sequence length="234" mass="26458">MDLGQVRLLEDEAAADPSLKEFVRDMRTRLAPGKLARHEVLRQVFDVYGEALVCRLLWERLGGRLRITKIPETSEPGPDFACELDVVRQGRTVTLYFYLEVKSRDIVTAPQRLPEMMMEALEVEIELERQVGEGRRIAMAEGVIEPYRPVGDAPDYDPRSVRSPIEAIAGKAAGNFKGAQFRRGPTFALANLLRLPLPQPTPTSTGYSRMGRCSHLRRQQLPKRVSRSQHARSH</sequence>
<protein>
    <submittedName>
        <fullName evidence="2">Uncharacterized protein</fullName>
    </submittedName>
</protein>
<evidence type="ECO:0000313" key="2">
    <source>
        <dbReference type="EMBL" id="MFC6792222.1"/>
    </source>
</evidence>
<reference evidence="2" key="1">
    <citation type="journal article" date="2014" name="Int. J. Syst. Evol. Microbiol.">
        <title>Complete genome of a new Firmicutes species belonging to the dominant human colonic microbiota ('Ruminococcus bicirculans') reveals two chromosomes and a selective capacity to utilize plant glucans.</title>
        <authorList>
            <consortium name="NISC Comparative Sequencing Program"/>
            <person name="Wegmann U."/>
            <person name="Louis P."/>
            <person name="Goesmann A."/>
            <person name="Henrissat B."/>
            <person name="Duncan S.H."/>
            <person name="Flint H.J."/>
        </authorList>
    </citation>
    <scope>NUCLEOTIDE SEQUENCE</scope>
    <source>
        <strain evidence="2">NBRC 103627</strain>
    </source>
</reference>
<dbReference type="EMBL" id="JBHSWN010000001">
    <property type="protein sequence ID" value="MFC6789615.1"/>
    <property type="molecule type" value="Genomic_DNA"/>
</dbReference>
<dbReference type="RefSeq" id="WP_378968736.1">
    <property type="nucleotide sequence ID" value="NZ_JBHSWN010000001.1"/>
</dbReference>
<comment type="caution">
    <text evidence="2">The sequence shown here is derived from an EMBL/GenBank/DDBJ whole genome shotgun (WGS) entry which is preliminary data.</text>
</comment>
<evidence type="ECO:0000313" key="3">
    <source>
        <dbReference type="Proteomes" id="UP001596292"/>
    </source>
</evidence>
<keyword evidence="3" id="KW-1185">Reference proteome</keyword>